<dbReference type="Proteomes" id="UP000265566">
    <property type="component" value="Chromosome 4"/>
</dbReference>
<name>A0A396I9E6_MEDTR</name>
<reference evidence="2" key="1">
    <citation type="journal article" date="2018" name="Nat. Plants">
        <title>Whole-genome landscape of Medicago truncatula symbiotic genes.</title>
        <authorList>
            <person name="Pecrix Y."/>
            <person name="Staton S.E."/>
            <person name="Sallet E."/>
            <person name="Lelandais-Briere C."/>
            <person name="Moreau S."/>
            <person name="Carrere S."/>
            <person name="Blein T."/>
            <person name="Jardinaud M.F."/>
            <person name="Latrasse D."/>
            <person name="Zouine M."/>
            <person name="Zahm M."/>
            <person name="Kreplak J."/>
            <person name="Mayjonade B."/>
            <person name="Satge C."/>
            <person name="Perez M."/>
            <person name="Cauet S."/>
            <person name="Marande W."/>
            <person name="Chantry-Darmon C."/>
            <person name="Lopez-Roques C."/>
            <person name="Bouchez O."/>
            <person name="Berard A."/>
            <person name="Debelle F."/>
            <person name="Munos S."/>
            <person name="Bendahmane A."/>
            <person name="Berges H."/>
            <person name="Niebel A."/>
            <person name="Buitink J."/>
            <person name="Frugier F."/>
            <person name="Benhamed M."/>
            <person name="Crespi M."/>
            <person name="Gouzy J."/>
            <person name="Gamas P."/>
        </authorList>
    </citation>
    <scope>NUCLEOTIDE SEQUENCE [LARGE SCALE GENOMIC DNA]</scope>
    <source>
        <strain evidence="2">cv. Jemalong A17</strain>
    </source>
</reference>
<protein>
    <submittedName>
        <fullName evidence="1">Uncharacterized protein</fullName>
    </submittedName>
</protein>
<dbReference type="EMBL" id="PSQE01000004">
    <property type="protein sequence ID" value="RHN59477.1"/>
    <property type="molecule type" value="Genomic_DNA"/>
</dbReference>
<proteinExistence type="predicted"/>
<dbReference type="AlphaFoldDB" id="A0A396I9E6"/>
<dbReference type="PROSITE" id="PS51257">
    <property type="entry name" value="PROKAR_LIPOPROTEIN"/>
    <property type="match status" value="1"/>
</dbReference>
<comment type="caution">
    <text evidence="1">The sequence shown here is derived from an EMBL/GenBank/DDBJ whole genome shotgun (WGS) entry which is preliminary data.</text>
</comment>
<dbReference type="Gramene" id="rna21508">
    <property type="protein sequence ID" value="RHN59477.1"/>
    <property type="gene ID" value="gene21508"/>
</dbReference>
<gene>
    <name evidence="1" type="ORF">MtrunA17_Chr4g0013701</name>
</gene>
<evidence type="ECO:0000313" key="1">
    <source>
        <dbReference type="EMBL" id="RHN59477.1"/>
    </source>
</evidence>
<sequence>MLGGKKNNSTFLSPSIFLGCAGQLSTTSRTLLPCIIWSNERTYSSKSTLVIHAFLLARY</sequence>
<accession>A0A396I9E6</accession>
<evidence type="ECO:0000313" key="2">
    <source>
        <dbReference type="Proteomes" id="UP000265566"/>
    </source>
</evidence>
<organism evidence="1 2">
    <name type="scientific">Medicago truncatula</name>
    <name type="common">Barrel medic</name>
    <name type="synonym">Medicago tribuloides</name>
    <dbReference type="NCBI Taxonomy" id="3880"/>
    <lineage>
        <taxon>Eukaryota</taxon>
        <taxon>Viridiplantae</taxon>
        <taxon>Streptophyta</taxon>
        <taxon>Embryophyta</taxon>
        <taxon>Tracheophyta</taxon>
        <taxon>Spermatophyta</taxon>
        <taxon>Magnoliopsida</taxon>
        <taxon>eudicotyledons</taxon>
        <taxon>Gunneridae</taxon>
        <taxon>Pentapetalae</taxon>
        <taxon>rosids</taxon>
        <taxon>fabids</taxon>
        <taxon>Fabales</taxon>
        <taxon>Fabaceae</taxon>
        <taxon>Papilionoideae</taxon>
        <taxon>50 kb inversion clade</taxon>
        <taxon>NPAAA clade</taxon>
        <taxon>Hologalegina</taxon>
        <taxon>IRL clade</taxon>
        <taxon>Trifolieae</taxon>
        <taxon>Medicago</taxon>
    </lineage>
</organism>